<dbReference type="EMBL" id="JAURUD010000001">
    <property type="protein sequence ID" value="MDP9680429.1"/>
    <property type="molecule type" value="Genomic_DNA"/>
</dbReference>
<protein>
    <submittedName>
        <fullName evidence="2">Uncharacterized protein</fullName>
    </submittedName>
</protein>
<feature type="compositionally biased region" description="Low complexity" evidence="1">
    <location>
        <begin position="481"/>
        <end position="495"/>
    </location>
</feature>
<feature type="compositionally biased region" description="Polar residues" evidence="1">
    <location>
        <begin position="61"/>
        <end position="70"/>
    </location>
</feature>
<feature type="region of interest" description="Disordered" evidence="1">
    <location>
        <begin position="436"/>
        <end position="585"/>
    </location>
</feature>
<feature type="region of interest" description="Disordered" evidence="1">
    <location>
        <begin position="346"/>
        <end position="377"/>
    </location>
</feature>
<dbReference type="PANTHER" id="PTHR38133">
    <property type="entry name" value="SLR1429 PROTEIN"/>
    <property type="match status" value="1"/>
</dbReference>
<dbReference type="PANTHER" id="PTHR38133:SF1">
    <property type="entry name" value="SLR1429 PROTEIN"/>
    <property type="match status" value="1"/>
</dbReference>
<evidence type="ECO:0000313" key="2">
    <source>
        <dbReference type="EMBL" id="MDP9680429.1"/>
    </source>
</evidence>
<gene>
    <name evidence="2" type="ORF">J2S47_000931</name>
</gene>
<proteinExistence type="predicted"/>
<name>A0ABT9L9N7_STRGD</name>
<organism evidence="2 3">
    <name type="scientific">Streptomyces griseoviridis</name>
    <dbReference type="NCBI Taxonomy" id="45398"/>
    <lineage>
        <taxon>Bacteria</taxon>
        <taxon>Bacillati</taxon>
        <taxon>Actinomycetota</taxon>
        <taxon>Actinomycetes</taxon>
        <taxon>Kitasatosporales</taxon>
        <taxon>Streptomycetaceae</taxon>
        <taxon>Streptomyces</taxon>
    </lineage>
</organism>
<feature type="compositionally biased region" description="Basic residues" evidence="1">
    <location>
        <begin position="26"/>
        <end position="35"/>
    </location>
</feature>
<sequence>MRLDARRPAGVPWSPVVADEAQHLKNGPRRRRGGLHRADGRRAGRSASAGSRLRSGKAAIRSSTAPSATRRCTCTGRVRPVQVGAGVGPRLDGRVPPAVVVHDVLRAGGIAPGAGRLERQREHGRRRAGGAAAKVRSRSPSYRGITPHPAVPPGPGLRRRLVGHARVRALEESVLNAGQVRAGRRLARAGAVGAVPVRPGRVTASSGTGRVGGTAPTSSWRCCPGSGGTGSSAWRSSGRAMPPRCSTRRCLRVWPRTRPPPGSGSCPVRVIRSRSATAAPGDRCGHSVALCCQVARLLDEDPFVLPLLRGRGGRAVRDSLRARAAPAAGGDAEGVDAAAAYAASDTVPPLPELPGVPGEPGVPPSLDTDTAPGPGVDPAALAFLASRAAAEAGACSPTPWPPDAGSGAWNAGCPLRGMPYAWRRETLRNRWETVRDLPGSDVSRQEGARNRQGQVAQGGRRARHRDGPSGGRTGRGGIGSGSRRPSARGGSAGPAHWPYGRRSGRCPAGRSHARVPPWSRLGRGPTGGRPTGSRSGSAWTRTGRRWPYREEVGRWIPADGSHGTRPPRWRRPRGQPGPTTGRVRDGIAVRVLCRRRAPASSSP</sequence>
<keyword evidence="3" id="KW-1185">Reference proteome</keyword>
<dbReference type="Proteomes" id="UP001231675">
    <property type="component" value="Unassembled WGS sequence"/>
</dbReference>
<accession>A0ABT9L9N7</accession>
<feature type="region of interest" description="Disordered" evidence="1">
    <location>
        <begin position="119"/>
        <end position="157"/>
    </location>
</feature>
<feature type="compositionally biased region" description="Low complexity" evidence="1">
    <location>
        <begin position="45"/>
        <end position="59"/>
    </location>
</feature>
<feature type="region of interest" description="Disordered" evidence="1">
    <location>
        <begin position="1"/>
        <end position="70"/>
    </location>
</feature>
<reference evidence="2 3" key="1">
    <citation type="submission" date="2023-07" db="EMBL/GenBank/DDBJ databases">
        <title>Sequencing the genomes of 1000 actinobacteria strains.</title>
        <authorList>
            <person name="Klenk H.-P."/>
        </authorList>
    </citation>
    <scope>NUCLEOTIDE SEQUENCE [LARGE SCALE GENOMIC DNA]</scope>
    <source>
        <strain evidence="2 3">DSM 40229</strain>
    </source>
</reference>
<comment type="caution">
    <text evidence="2">The sequence shown here is derived from an EMBL/GenBank/DDBJ whole genome shotgun (WGS) entry which is preliminary data.</text>
</comment>
<evidence type="ECO:0000313" key="3">
    <source>
        <dbReference type="Proteomes" id="UP001231675"/>
    </source>
</evidence>
<feature type="compositionally biased region" description="Gly residues" evidence="1">
    <location>
        <begin position="468"/>
        <end position="480"/>
    </location>
</feature>
<evidence type="ECO:0000256" key="1">
    <source>
        <dbReference type="SAM" id="MobiDB-lite"/>
    </source>
</evidence>